<dbReference type="PANTHER" id="PTHR40633:SF1">
    <property type="entry name" value="GPI ANCHORED SERINE-THREONINE RICH PROTEIN (AFU_ORTHOLOGUE AFUA_1G03630)"/>
    <property type="match status" value="1"/>
</dbReference>
<keyword evidence="3" id="KW-0472">Membrane</keyword>
<proteinExistence type="predicted"/>
<feature type="signal peptide" evidence="4">
    <location>
        <begin position="1"/>
        <end position="22"/>
    </location>
</feature>
<evidence type="ECO:0000256" key="4">
    <source>
        <dbReference type="SAM" id="SignalP"/>
    </source>
</evidence>
<dbReference type="InterPro" id="IPR052982">
    <property type="entry name" value="SRP1/TIP1-like"/>
</dbReference>
<gene>
    <name evidence="6" type="ORF">N657DRAFT_674258</name>
</gene>
<dbReference type="InterPro" id="IPR018466">
    <property type="entry name" value="Kre9/Knh1-like_N"/>
</dbReference>
<name>A0AAN6TUP8_9PEZI</name>
<feature type="transmembrane region" description="Helical" evidence="3">
    <location>
        <begin position="161"/>
        <end position="183"/>
    </location>
</feature>
<dbReference type="EMBL" id="MU853239">
    <property type="protein sequence ID" value="KAK4120331.1"/>
    <property type="molecule type" value="Genomic_DNA"/>
</dbReference>
<dbReference type="RefSeq" id="XP_062644102.1">
    <property type="nucleotide sequence ID" value="XM_062795738.1"/>
</dbReference>
<keyword evidence="1 4" id="KW-0732">Signal</keyword>
<feature type="compositionally biased region" description="Low complexity" evidence="2">
    <location>
        <begin position="114"/>
        <end position="152"/>
    </location>
</feature>
<dbReference type="GeneID" id="87832506"/>
<keyword evidence="7" id="KW-1185">Reference proteome</keyword>
<protein>
    <recommendedName>
        <fullName evidence="5">Yeast cell wall synthesis Kre9/Knh1-like N-terminal domain-containing protein</fullName>
    </recommendedName>
</protein>
<reference evidence="6" key="1">
    <citation type="journal article" date="2023" name="Mol. Phylogenet. Evol.">
        <title>Genome-scale phylogeny and comparative genomics of the fungal order Sordariales.</title>
        <authorList>
            <person name="Hensen N."/>
            <person name="Bonometti L."/>
            <person name="Westerberg I."/>
            <person name="Brannstrom I.O."/>
            <person name="Guillou S."/>
            <person name="Cros-Aarteil S."/>
            <person name="Calhoun S."/>
            <person name="Haridas S."/>
            <person name="Kuo A."/>
            <person name="Mondo S."/>
            <person name="Pangilinan J."/>
            <person name="Riley R."/>
            <person name="LaButti K."/>
            <person name="Andreopoulos B."/>
            <person name="Lipzen A."/>
            <person name="Chen C."/>
            <person name="Yan M."/>
            <person name="Daum C."/>
            <person name="Ng V."/>
            <person name="Clum A."/>
            <person name="Steindorff A."/>
            <person name="Ohm R.A."/>
            <person name="Martin F."/>
            <person name="Silar P."/>
            <person name="Natvig D.O."/>
            <person name="Lalanne C."/>
            <person name="Gautier V."/>
            <person name="Ament-Velasquez S.L."/>
            <person name="Kruys A."/>
            <person name="Hutchinson M.I."/>
            <person name="Powell A.J."/>
            <person name="Barry K."/>
            <person name="Miller A.N."/>
            <person name="Grigoriev I.V."/>
            <person name="Debuchy R."/>
            <person name="Gladieux P."/>
            <person name="Hiltunen Thoren M."/>
            <person name="Johannesson H."/>
        </authorList>
    </citation>
    <scope>NUCLEOTIDE SEQUENCE</scope>
    <source>
        <strain evidence="6">CBS 731.68</strain>
    </source>
</reference>
<dbReference type="AlphaFoldDB" id="A0AAN6TUP8"/>
<reference evidence="6" key="2">
    <citation type="submission" date="2023-05" db="EMBL/GenBank/DDBJ databases">
        <authorList>
            <consortium name="Lawrence Berkeley National Laboratory"/>
            <person name="Steindorff A."/>
            <person name="Hensen N."/>
            <person name="Bonometti L."/>
            <person name="Westerberg I."/>
            <person name="Brannstrom I.O."/>
            <person name="Guillou S."/>
            <person name="Cros-Aarteil S."/>
            <person name="Calhoun S."/>
            <person name="Haridas S."/>
            <person name="Kuo A."/>
            <person name="Mondo S."/>
            <person name="Pangilinan J."/>
            <person name="Riley R."/>
            <person name="Labutti K."/>
            <person name="Andreopoulos B."/>
            <person name="Lipzen A."/>
            <person name="Chen C."/>
            <person name="Yanf M."/>
            <person name="Daum C."/>
            <person name="Ng V."/>
            <person name="Clum A."/>
            <person name="Ohm R."/>
            <person name="Martin F."/>
            <person name="Silar P."/>
            <person name="Natvig D."/>
            <person name="Lalanne C."/>
            <person name="Gautier V."/>
            <person name="Ament-Velasquez S.L."/>
            <person name="Kruys A."/>
            <person name="Hutchinson M.I."/>
            <person name="Powell A.J."/>
            <person name="Barry K."/>
            <person name="Miller A.N."/>
            <person name="Grigoriev I.V."/>
            <person name="Debuchy R."/>
            <person name="Gladieux P."/>
            <person name="Thoren M.H."/>
            <person name="Johannesson H."/>
        </authorList>
    </citation>
    <scope>NUCLEOTIDE SEQUENCE</scope>
    <source>
        <strain evidence="6">CBS 731.68</strain>
    </source>
</reference>
<dbReference type="Pfam" id="PF10342">
    <property type="entry name" value="Kre9_KNH"/>
    <property type="match status" value="1"/>
</dbReference>
<feature type="region of interest" description="Disordered" evidence="2">
    <location>
        <begin position="106"/>
        <end position="152"/>
    </location>
</feature>
<sequence>MMIKTVLWALLLACTHNIGVLAAVTFTNTEYYIYAGSPFTVTWTGNRAPITLTLMNGPDENLQTVLTIVSDYSGQDYTWTPPAELPADSYILRLEDGGSTDYSARFRYPSPPLSSGTTTIRGSTTTTPPSSAFPSVTTSPAPAPSDPSSSPSEIFSTPAKAIIAALGSLLLLALIALLTYCVAYRRQKQRRDREKKAAEAASFGGGSLVDADGHELMPAPLLTSRSAGLECGDLGGYSSYHHDALAMSPDTVIGSSQMVHMKVDGAAAVYPLQGQGQLGGNYGRVPAELGGRDMIELSAEGEYLK</sequence>
<keyword evidence="3" id="KW-1133">Transmembrane helix</keyword>
<dbReference type="PANTHER" id="PTHR40633">
    <property type="entry name" value="MATRIX PROTEIN, PUTATIVE (AFU_ORTHOLOGUE AFUA_8G05410)-RELATED"/>
    <property type="match status" value="1"/>
</dbReference>
<feature type="chain" id="PRO_5042950892" description="Yeast cell wall synthesis Kre9/Knh1-like N-terminal domain-containing protein" evidence="4">
    <location>
        <begin position="23"/>
        <end position="305"/>
    </location>
</feature>
<evidence type="ECO:0000259" key="5">
    <source>
        <dbReference type="Pfam" id="PF10342"/>
    </source>
</evidence>
<evidence type="ECO:0000313" key="6">
    <source>
        <dbReference type="EMBL" id="KAK4120331.1"/>
    </source>
</evidence>
<evidence type="ECO:0000256" key="1">
    <source>
        <dbReference type="ARBA" id="ARBA00022729"/>
    </source>
</evidence>
<keyword evidence="3" id="KW-0812">Transmembrane</keyword>
<evidence type="ECO:0000256" key="2">
    <source>
        <dbReference type="SAM" id="MobiDB-lite"/>
    </source>
</evidence>
<accession>A0AAN6TUP8</accession>
<feature type="domain" description="Yeast cell wall synthesis Kre9/Knh1-like N-terminal" evidence="5">
    <location>
        <begin position="31"/>
        <end position="106"/>
    </location>
</feature>
<organism evidence="6 7">
    <name type="scientific">Parathielavia appendiculata</name>
    <dbReference type="NCBI Taxonomy" id="2587402"/>
    <lineage>
        <taxon>Eukaryota</taxon>
        <taxon>Fungi</taxon>
        <taxon>Dikarya</taxon>
        <taxon>Ascomycota</taxon>
        <taxon>Pezizomycotina</taxon>
        <taxon>Sordariomycetes</taxon>
        <taxon>Sordariomycetidae</taxon>
        <taxon>Sordariales</taxon>
        <taxon>Chaetomiaceae</taxon>
        <taxon>Parathielavia</taxon>
    </lineage>
</organism>
<dbReference type="Proteomes" id="UP001302602">
    <property type="component" value="Unassembled WGS sequence"/>
</dbReference>
<evidence type="ECO:0000313" key="7">
    <source>
        <dbReference type="Proteomes" id="UP001302602"/>
    </source>
</evidence>
<evidence type="ECO:0000256" key="3">
    <source>
        <dbReference type="SAM" id="Phobius"/>
    </source>
</evidence>
<comment type="caution">
    <text evidence="6">The sequence shown here is derived from an EMBL/GenBank/DDBJ whole genome shotgun (WGS) entry which is preliminary data.</text>
</comment>